<dbReference type="EMBL" id="CATQJL010000305">
    <property type="protein sequence ID" value="CAJ0601667.1"/>
    <property type="molecule type" value="Genomic_DNA"/>
</dbReference>
<sequence>MVEGGDEYGCVQYNLIKPFQLSRELLKLLVAFNLYGNNDEIKKAEGQIKEADKELGVNYLKSLDGKRPIGRFPQVVVPSVRPGLEITGPRAPLPQSPASSSESSVDPLDKAINAYFEKSGDPLGKEREEGSSPEEYEDLVQERIPSPVIIEPLRH</sequence>
<proteinExistence type="predicted"/>
<organism evidence="2 3">
    <name type="scientific">Cylicocyclus nassatus</name>
    <name type="common">Nematode worm</name>
    <dbReference type="NCBI Taxonomy" id="53992"/>
    <lineage>
        <taxon>Eukaryota</taxon>
        <taxon>Metazoa</taxon>
        <taxon>Ecdysozoa</taxon>
        <taxon>Nematoda</taxon>
        <taxon>Chromadorea</taxon>
        <taxon>Rhabditida</taxon>
        <taxon>Rhabditina</taxon>
        <taxon>Rhabditomorpha</taxon>
        <taxon>Strongyloidea</taxon>
        <taxon>Strongylidae</taxon>
        <taxon>Cylicocyclus</taxon>
    </lineage>
</organism>
<reference evidence="2" key="1">
    <citation type="submission" date="2023-07" db="EMBL/GenBank/DDBJ databases">
        <authorList>
            <consortium name="CYATHOMIX"/>
        </authorList>
    </citation>
    <scope>NUCLEOTIDE SEQUENCE</scope>
    <source>
        <strain evidence="2">N/A</strain>
    </source>
</reference>
<feature type="compositionally biased region" description="Basic and acidic residues" evidence="1">
    <location>
        <begin position="118"/>
        <end position="130"/>
    </location>
</feature>
<evidence type="ECO:0000256" key="1">
    <source>
        <dbReference type="SAM" id="MobiDB-lite"/>
    </source>
</evidence>
<dbReference type="Proteomes" id="UP001176961">
    <property type="component" value="Unassembled WGS sequence"/>
</dbReference>
<feature type="region of interest" description="Disordered" evidence="1">
    <location>
        <begin position="82"/>
        <end position="155"/>
    </location>
</feature>
<evidence type="ECO:0000313" key="2">
    <source>
        <dbReference type="EMBL" id="CAJ0601667.1"/>
    </source>
</evidence>
<comment type="caution">
    <text evidence="2">The sequence shown here is derived from an EMBL/GenBank/DDBJ whole genome shotgun (WGS) entry which is preliminary data.</text>
</comment>
<keyword evidence="3" id="KW-1185">Reference proteome</keyword>
<feature type="compositionally biased region" description="Low complexity" evidence="1">
    <location>
        <begin position="96"/>
        <end position="106"/>
    </location>
</feature>
<protein>
    <submittedName>
        <fullName evidence="2">Uncharacterized protein</fullName>
    </submittedName>
</protein>
<evidence type="ECO:0000313" key="3">
    <source>
        <dbReference type="Proteomes" id="UP001176961"/>
    </source>
</evidence>
<gene>
    <name evidence="2" type="ORF">CYNAS_LOCUS13650</name>
</gene>
<name>A0AA36H0H5_CYLNA</name>
<dbReference type="AlphaFoldDB" id="A0AA36H0H5"/>
<accession>A0AA36H0H5</accession>